<dbReference type="EMBL" id="JAJEWP010000001">
    <property type="protein sequence ID" value="MCC2614897.1"/>
    <property type="molecule type" value="Genomic_DNA"/>
</dbReference>
<sequence>MKNNLQTIFILFVMLYSSAVFSTEYSAPEGTGSLKKNVYEIRNYHYDPAKFDAFSKWFINDAAPFLKVNFDVVGIWIGAVDTPVIAGTDPMKLSLGSANATWIIRWESLEERKRIHEAVFGSEEWYKIWANHPDTDGYLQVEVRFASRY</sequence>
<dbReference type="Gene3D" id="3.30.70.100">
    <property type="match status" value="1"/>
</dbReference>
<feature type="signal peptide" evidence="1">
    <location>
        <begin position="1"/>
        <end position="22"/>
    </location>
</feature>
<accession>A0ABS8G2T5</accession>
<keyword evidence="3" id="KW-1185">Reference proteome</keyword>
<dbReference type="Proteomes" id="UP001520878">
    <property type="component" value="Unassembled WGS sequence"/>
</dbReference>
<dbReference type="RefSeq" id="WP_229156813.1">
    <property type="nucleotide sequence ID" value="NZ_JAJEWP010000001.1"/>
</dbReference>
<evidence type="ECO:0000313" key="2">
    <source>
        <dbReference type="EMBL" id="MCC2614897.1"/>
    </source>
</evidence>
<gene>
    <name evidence="2" type="ORF">LJ739_01420</name>
</gene>
<evidence type="ECO:0008006" key="4">
    <source>
        <dbReference type="Google" id="ProtNLM"/>
    </source>
</evidence>
<dbReference type="SUPFAM" id="SSF54909">
    <property type="entry name" value="Dimeric alpha+beta barrel"/>
    <property type="match status" value="1"/>
</dbReference>
<protein>
    <recommendedName>
        <fullName evidence="4">NIPSNAP domain-containing protein</fullName>
    </recommendedName>
</protein>
<dbReference type="InterPro" id="IPR011008">
    <property type="entry name" value="Dimeric_a/b-barrel"/>
</dbReference>
<evidence type="ECO:0000313" key="3">
    <source>
        <dbReference type="Proteomes" id="UP001520878"/>
    </source>
</evidence>
<reference evidence="2 3" key="1">
    <citation type="submission" date="2021-10" db="EMBL/GenBank/DDBJ databases">
        <title>Draft genome of Aestuariibacter halophilus JC2043.</title>
        <authorList>
            <person name="Emsley S.A."/>
            <person name="Pfannmuller K.M."/>
            <person name="Ushijima B."/>
            <person name="Saw J.H."/>
            <person name="Videau P."/>
        </authorList>
    </citation>
    <scope>NUCLEOTIDE SEQUENCE [LARGE SCALE GENOMIC DNA]</scope>
    <source>
        <strain evidence="2 3">JC2043</strain>
    </source>
</reference>
<feature type="chain" id="PRO_5046308822" description="NIPSNAP domain-containing protein" evidence="1">
    <location>
        <begin position="23"/>
        <end position="149"/>
    </location>
</feature>
<name>A0ABS8G2T5_9ALTE</name>
<organism evidence="2 3">
    <name type="scientific">Fluctibacter halophilus</name>
    <dbReference type="NCBI Taxonomy" id="226011"/>
    <lineage>
        <taxon>Bacteria</taxon>
        <taxon>Pseudomonadati</taxon>
        <taxon>Pseudomonadota</taxon>
        <taxon>Gammaproteobacteria</taxon>
        <taxon>Alteromonadales</taxon>
        <taxon>Alteromonadaceae</taxon>
        <taxon>Fluctibacter</taxon>
    </lineage>
</organism>
<keyword evidence="1" id="KW-0732">Signal</keyword>
<comment type="caution">
    <text evidence="2">The sequence shown here is derived from an EMBL/GenBank/DDBJ whole genome shotgun (WGS) entry which is preliminary data.</text>
</comment>
<evidence type="ECO:0000256" key="1">
    <source>
        <dbReference type="SAM" id="SignalP"/>
    </source>
</evidence>
<proteinExistence type="predicted"/>